<feature type="region of interest" description="Disordered" evidence="7">
    <location>
        <begin position="1512"/>
        <end position="1531"/>
    </location>
</feature>
<evidence type="ECO:0000256" key="1">
    <source>
        <dbReference type="ARBA" id="ARBA00022741"/>
    </source>
</evidence>
<dbReference type="InterPro" id="IPR036961">
    <property type="entry name" value="Kinesin_motor_dom_sf"/>
</dbReference>
<feature type="region of interest" description="Disordered" evidence="7">
    <location>
        <begin position="443"/>
        <end position="484"/>
    </location>
</feature>
<dbReference type="InterPro" id="IPR000048">
    <property type="entry name" value="IQ_motif_EF-hand-BS"/>
</dbReference>
<feature type="region of interest" description="Disordered" evidence="7">
    <location>
        <begin position="77"/>
        <end position="104"/>
    </location>
</feature>
<feature type="compositionally biased region" description="Low complexity" evidence="7">
    <location>
        <begin position="647"/>
        <end position="659"/>
    </location>
</feature>
<feature type="compositionally biased region" description="Basic and acidic residues" evidence="7">
    <location>
        <begin position="263"/>
        <end position="272"/>
    </location>
</feature>
<evidence type="ECO:0000256" key="6">
    <source>
        <dbReference type="PROSITE-ProRule" id="PRU00782"/>
    </source>
</evidence>
<evidence type="ECO:0000259" key="8">
    <source>
        <dbReference type="PROSITE" id="PS51456"/>
    </source>
</evidence>
<dbReference type="Gene3D" id="1.20.5.4820">
    <property type="match status" value="1"/>
</dbReference>
<keyword evidence="3 6" id="KW-0518">Myosin</keyword>
<evidence type="ECO:0000313" key="9">
    <source>
        <dbReference type="EnsemblMetazoa" id="AFUN019921-PA"/>
    </source>
</evidence>
<organism evidence="9">
    <name type="scientific">Anopheles funestus</name>
    <name type="common">African malaria mosquito</name>
    <dbReference type="NCBI Taxonomy" id="62324"/>
    <lineage>
        <taxon>Eukaryota</taxon>
        <taxon>Metazoa</taxon>
        <taxon>Ecdysozoa</taxon>
        <taxon>Arthropoda</taxon>
        <taxon>Hexapoda</taxon>
        <taxon>Insecta</taxon>
        <taxon>Pterygota</taxon>
        <taxon>Neoptera</taxon>
        <taxon>Endopterygota</taxon>
        <taxon>Diptera</taxon>
        <taxon>Nematocera</taxon>
        <taxon>Culicoidea</taxon>
        <taxon>Culicidae</taxon>
        <taxon>Anophelinae</taxon>
        <taxon>Anopheles</taxon>
    </lineage>
</organism>
<dbReference type="InterPro" id="IPR001609">
    <property type="entry name" value="Myosin_head_motor_dom-like"/>
</dbReference>
<feature type="compositionally biased region" description="Pro residues" evidence="7">
    <location>
        <begin position="1481"/>
        <end position="1492"/>
    </location>
</feature>
<feature type="region of interest" description="Actin-binding" evidence="6">
    <location>
        <begin position="1282"/>
        <end position="1304"/>
    </location>
</feature>
<dbReference type="VEuPathDB" id="VectorBase:AFUN019921"/>
<feature type="region of interest" description="Disordered" evidence="7">
    <location>
        <begin position="342"/>
        <end position="426"/>
    </location>
</feature>
<dbReference type="GO" id="GO:0005737">
    <property type="term" value="C:cytoplasm"/>
    <property type="evidence" value="ECO:0007669"/>
    <property type="project" value="TreeGrafter"/>
</dbReference>
<comment type="similarity">
    <text evidence="6">Belongs to the TRAFAC class myosin-kinesin ATPase superfamily. Myosin family.</text>
</comment>
<protein>
    <recommendedName>
        <fullName evidence="8">Myosin motor domain-containing protein</fullName>
    </recommendedName>
</protein>
<keyword evidence="1 6" id="KW-0547">Nucleotide-binding</keyword>
<feature type="region of interest" description="Disordered" evidence="7">
    <location>
        <begin position="246"/>
        <end position="272"/>
    </location>
</feature>
<dbReference type="PROSITE" id="PS51456">
    <property type="entry name" value="MYOSIN_MOTOR"/>
    <property type="match status" value="1"/>
</dbReference>
<keyword evidence="5 6" id="KW-0009">Actin-binding</keyword>
<feature type="binding site" evidence="6">
    <location>
        <begin position="760"/>
        <end position="767"/>
    </location>
    <ligand>
        <name>ATP</name>
        <dbReference type="ChEBI" id="CHEBI:30616"/>
    </ligand>
</feature>
<dbReference type="GO" id="GO:0003774">
    <property type="term" value="F:cytoskeletal motor activity"/>
    <property type="evidence" value="ECO:0007669"/>
    <property type="project" value="UniProtKB-UniRule"/>
</dbReference>
<feature type="domain" description="Myosin motor" evidence="8">
    <location>
        <begin position="672"/>
        <end position="1413"/>
    </location>
</feature>
<accession>A0A4Y0BID2</accession>
<feature type="compositionally biased region" description="Gly residues" evidence="7">
    <location>
        <begin position="83"/>
        <end position="94"/>
    </location>
</feature>
<feature type="compositionally biased region" description="Polar residues" evidence="7">
    <location>
        <begin position="1467"/>
        <end position="1477"/>
    </location>
</feature>
<dbReference type="SUPFAM" id="SSF52540">
    <property type="entry name" value="P-loop containing nucleoside triphosphate hydrolases"/>
    <property type="match status" value="1"/>
</dbReference>
<dbReference type="PANTHER" id="PTHR13140:SF498">
    <property type="entry name" value="DACHS, ISOFORM E"/>
    <property type="match status" value="1"/>
</dbReference>
<dbReference type="Pfam" id="PF00063">
    <property type="entry name" value="Myosin_head"/>
    <property type="match status" value="2"/>
</dbReference>
<dbReference type="GO" id="GO:0051015">
    <property type="term" value="F:actin filament binding"/>
    <property type="evidence" value="ECO:0007669"/>
    <property type="project" value="TreeGrafter"/>
</dbReference>
<evidence type="ECO:0000256" key="2">
    <source>
        <dbReference type="ARBA" id="ARBA00022840"/>
    </source>
</evidence>
<feature type="region of interest" description="Disordered" evidence="7">
    <location>
        <begin position="1467"/>
        <end position="1495"/>
    </location>
</feature>
<dbReference type="GO" id="GO:0007015">
    <property type="term" value="P:actin filament organization"/>
    <property type="evidence" value="ECO:0007669"/>
    <property type="project" value="TreeGrafter"/>
</dbReference>
<dbReference type="Gene3D" id="1.20.58.530">
    <property type="match status" value="1"/>
</dbReference>
<dbReference type="InterPro" id="IPR027417">
    <property type="entry name" value="P-loop_NTPase"/>
</dbReference>
<feature type="compositionally biased region" description="Polar residues" evidence="7">
    <location>
        <begin position="173"/>
        <end position="185"/>
    </location>
</feature>
<evidence type="ECO:0000256" key="4">
    <source>
        <dbReference type="ARBA" id="ARBA00023175"/>
    </source>
</evidence>
<reference evidence="9" key="1">
    <citation type="submission" date="2020-05" db="UniProtKB">
        <authorList>
            <consortium name="EnsemblMetazoa"/>
        </authorList>
    </citation>
    <scope>IDENTIFICATION</scope>
    <source>
        <strain evidence="9">FUMOZ</strain>
    </source>
</reference>
<dbReference type="InterPro" id="IPR036029">
    <property type="entry name" value="MYSc_Myo20"/>
</dbReference>
<dbReference type="CDD" id="cd14881">
    <property type="entry name" value="MYSc_Myo20"/>
    <property type="match status" value="1"/>
</dbReference>
<dbReference type="CDD" id="cd23767">
    <property type="entry name" value="IQCD"/>
    <property type="match status" value="1"/>
</dbReference>
<keyword evidence="2 6" id="KW-0067">ATP-binding</keyword>
<dbReference type="EnsemblMetazoa" id="AFUN019921-RA">
    <property type="protein sequence ID" value="AFUN019921-PA"/>
    <property type="gene ID" value="AFUN019921"/>
</dbReference>
<dbReference type="GO" id="GO:0005524">
    <property type="term" value="F:ATP binding"/>
    <property type="evidence" value="ECO:0007669"/>
    <property type="project" value="UniProtKB-UniRule"/>
</dbReference>
<keyword evidence="4 6" id="KW-0505">Motor protein</keyword>
<dbReference type="GO" id="GO:0016459">
    <property type="term" value="C:myosin complex"/>
    <property type="evidence" value="ECO:0007669"/>
    <property type="project" value="UniProtKB-KW"/>
</dbReference>
<feature type="compositionally biased region" description="Polar residues" evidence="7">
    <location>
        <begin position="201"/>
        <end position="215"/>
    </location>
</feature>
<dbReference type="PRINTS" id="PR00193">
    <property type="entry name" value="MYOSINHEAVY"/>
</dbReference>
<proteinExistence type="inferred from homology"/>
<dbReference type="VEuPathDB" id="VectorBase:AFUN2_013559"/>
<sequence>MLLPDQTYEQATLGQERLRSSSAYNDGGFPRLFALKALDVKRLQQDLRGASLYVDGSVGAELAGVLANNEMKFGIRSTEENGEGSGSSGVGSSGDAGNSRDGKRQELDVRLSMTNGGSKHPVAEKLPLAKESSALYLDSESVWSGRAASAMAIGHSAAKSIRSIERSCEANVATRSRTKNSQRAPSTRLKNHTDRGIGLESGSSADTSLSYTSNSSDDDDFEDLEGTLKSTRQRMCQSRMDGAIVNGKELALDAPAPPDGPDPGERDDYDKTSDFFNNIPEFQGEALGPFSIAGKRTEPDWGTIRTNVDILRACELFLMRHRMRPDFFCKYKTAMNPPVSAPASFPLSRSRTPIDVRKPKSVSPPMQRPASRAHGAISFSRVSTTLPHDRNAADRPGPIYSVPNRAGKKRRPNADASSSNEAVHLQQRLKSLSSELVTLRNRLHTGGQPTGTGPNGGGVSVGGGTVVSPTSAPNTNNTGSNHNVGTHGTAGLAAHANNTSSNNGLITTTVGANGINVLPHLATGCPNSTNNSNSTNSATNNAKNHMLVTSATQCIPANQVGNNLNASQPNVNVLPIVSPRNTSIPYPLPHHNVSSGTMLHGDTIPCGGTLPRRTAMGFGGNSVQYNVGGHAGSGGLGTIVSPSGAGSGTLLAGTGPTTTHFRDRQESTGTNEMDDLIHLPGPLTEDAVMRTLHNRFNDGKYFTNVGPILLSVNPYHDVGNPLTLSSTRSVPLAPQLRKIVQEAVRQQAETGYPQAIILSGTSGSGKTHCSMLLLRQLFAVAGGGPETDAFKHLAAAFTVLRSLGSAKTTTNSESSRIGQFIEVQVTDGALYRTKIHCYFLDQTRVIRPLPNEKNYHIFYQMLAGLNADECARLNLEGYSPANLRYLQHGDIRQDEQEDAARFQAWKACLGILGIPFLDVVRVLAAVLLLGNVQFIDGQGLEVEVVGETELNAVANLLGVPPAQLFRGLTTRTHNARGQLIKSVCDANMSNMTRDCLAKALYCRTVATIVRRANSLKRLGSTLGTLSSDSNESVHNQAEVASQHASTIGGNAGSKSMAALNNAVRHATDGFIGILDMFGFEEPRPAQLEHLCINLCAETMQHFYNTHIFKSSVESCREEGIICDTEVDYVDNVPCIDLISSLRTGLLSMLDAECSVRGTAESYVAKIKVQHRNSARLEQRALEPYDPRLFAIRHFAGRVEYDTTDFLDTNRDVVPDDLVSVFYKHTCNFGFATHLFGTELKALYAQENGPRGLSFRIAPTSHTDLLNGDEPVSTLTQDFHTRLDNLLRTLVHARPHFVRCIRSNTAEKGGMFDRGAVVRQIRALQVLETVNLMASGFPHRMRFKQFTARYRMLAPFRLLRRCEEKALEDCKVILDFALENPPELDGSVTLSWAPGKRHIFLSEGIRQHLERLRTEVRMKSATLIQATWRGWNLRKRLGTIRRTHDIQLMGGALLSINKASGARTGNVSHANANNTGTATRPRPQPIAGTPPPDPNEKCDSKIIAQTCTLFGLDLERPPPVPPSRSYTVTGNSKLGYPQTRIMKMNFPEDPAAVGLGEQLRKGEAVTVTGASHRRGHLIVEHNGISLHVPFQYMELVKTIGPVPAGAGNVPSGAAVPPPPTATAVNI</sequence>
<dbReference type="PANTHER" id="PTHR13140">
    <property type="entry name" value="MYOSIN"/>
    <property type="match status" value="1"/>
</dbReference>
<dbReference type="STRING" id="62324.A0A4Y0BID2"/>
<dbReference type="GO" id="GO:0016020">
    <property type="term" value="C:membrane"/>
    <property type="evidence" value="ECO:0007669"/>
    <property type="project" value="TreeGrafter"/>
</dbReference>
<dbReference type="Gene3D" id="3.40.850.10">
    <property type="entry name" value="Kinesin motor domain"/>
    <property type="match status" value="1"/>
</dbReference>
<feature type="compositionally biased region" description="Gly residues" evidence="7">
    <location>
        <begin position="448"/>
        <end position="465"/>
    </location>
</feature>
<dbReference type="SMART" id="SM00242">
    <property type="entry name" value="MYSc"/>
    <property type="match status" value="1"/>
</dbReference>
<evidence type="ECO:0000256" key="7">
    <source>
        <dbReference type="SAM" id="MobiDB-lite"/>
    </source>
</evidence>
<feature type="compositionally biased region" description="Polar residues" evidence="7">
    <location>
        <begin position="472"/>
        <end position="484"/>
    </location>
</feature>
<dbReference type="PROSITE" id="PS50096">
    <property type="entry name" value="IQ"/>
    <property type="match status" value="1"/>
</dbReference>
<feature type="region of interest" description="Disordered" evidence="7">
    <location>
        <begin position="647"/>
        <end position="675"/>
    </location>
</feature>
<dbReference type="VEuPathDB" id="VectorBase:AFUN2_011351"/>
<evidence type="ECO:0000256" key="5">
    <source>
        <dbReference type="ARBA" id="ARBA00023203"/>
    </source>
</evidence>
<feature type="region of interest" description="Disordered" evidence="7">
    <location>
        <begin position="172"/>
        <end position="223"/>
    </location>
</feature>
<dbReference type="Gene3D" id="1.20.120.720">
    <property type="entry name" value="Myosin VI head, motor domain, U50 subdomain"/>
    <property type="match status" value="1"/>
</dbReference>
<name>A0A4Y0BID2_ANOFN</name>
<dbReference type="Pfam" id="PF00612">
    <property type="entry name" value="IQ"/>
    <property type="match status" value="1"/>
</dbReference>
<dbReference type="Gene3D" id="1.10.10.820">
    <property type="match status" value="1"/>
</dbReference>
<evidence type="ECO:0000256" key="3">
    <source>
        <dbReference type="ARBA" id="ARBA00023123"/>
    </source>
</evidence>